<dbReference type="OMA" id="NRFAHSQ"/>
<keyword evidence="5" id="KW-0732">Signal</keyword>
<dbReference type="PANTHER" id="PTHR19316">
    <property type="entry name" value="PROTEIN FOLDING REGULATOR"/>
    <property type="match status" value="1"/>
</dbReference>
<dbReference type="AlphaFoldDB" id="H3CLH9"/>
<dbReference type="GO" id="GO:0048741">
    <property type="term" value="P:skeletal muscle fiber development"/>
    <property type="evidence" value="ECO:0007669"/>
    <property type="project" value="Ensembl"/>
</dbReference>
<keyword evidence="13" id="KW-1185">Reference proteome</keyword>
<feature type="region of interest" description="Disordered" evidence="11">
    <location>
        <begin position="1"/>
        <end position="24"/>
    </location>
</feature>
<dbReference type="GO" id="GO:0001654">
    <property type="term" value="P:eye development"/>
    <property type="evidence" value="ECO:0007669"/>
    <property type="project" value="Ensembl"/>
</dbReference>
<accession>H3CLH9</accession>
<evidence type="ECO:0000313" key="12">
    <source>
        <dbReference type="Ensembl" id="ENSTNIP00000009108.1"/>
    </source>
</evidence>
<sequence length="429" mass="48487">NSLVAVKNVDGAEAGGDEQEEAYVDEPEEDLEVVQTSHVWQTLKPGQAVPAGSHVRLNLQTGQREVRMGEEQLKYRPQGHRSGCRVNGEKEQTRSSFSPDELKQAMKKIKEDMNVINEDIEEGDTVSAKFRSLEELKEDMSQLDLLVETDFQIMPQSYHSFFCAHSLLFEKQQIIRDNLLNVDNGQTLCSMGGFQLILQVLNSSDVKLQESAASVLGSALASNPVVQVRAMESGALQTLLTLLATSRSQQVKKKVLFALASLLRHFPYAQRHFLTHGGFQVLSELFRADEGGVLRTRVVTMLYDMISEKELISQAEQNVLRDPSHDERVRQYAEVSLREELLEKGWCALVPRQLESSEHDHREKTLRALLAMAPVCLDQYRTDGSLLDSLLSLRNHYHPMAQTERKMGEEYGYFSEIVELIDALEVQIK</sequence>
<dbReference type="HOGENOM" id="CLU_046547_1_0_1"/>
<dbReference type="InterPro" id="IPR016024">
    <property type="entry name" value="ARM-type_fold"/>
</dbReference>
<dbReference type="FunFam" id="1.25.10.10:FF:000148">
    <property type="entry name" value="SIL1 nucleotide exchange factor"/>
    <property type="match status" value="1"/>
</dbReference>
<keyword evidence="9" id="KW-0325">Glycoprotein</keyword>
<keyword evidence="8" id="KW-0811">Translocation</keyword>
<dbReference type="GO" id="GO:0000774">
    <property type="term" value="F:adenyl-nucleotide exchange factor activity"/>
    <property type="evidence" value="ECO:0007669"/>
    <property type="project" value="TreeGrafter"/>
</dbReference>
<comment type="function">
    <text evidence="10">Required for protein translocation and folding in the endoplasmic reticulum (ER). Functions as a nucleotide exchange factor for the ER lumenal chaperone HSPA5.</text>
</comment>
<evidence type="ECO:0000256" key="4">
    <source>
        <dbReference type="ARBA" id="ARBA00022448"/>
    </source>
</evidence>
<evidence type="ECO:0000256" key="7">
    <source>
        <dbReference type="ARBA" id="ARBA00022927"/>
    </source>
</evidence>
<dbReference type="PANTHER" id="PTHR19316:SF35">
    <property type="entry name" value="NUCLEOTIDE EXCHANGE FACTOR SIL1"/>
    <property type="match status" value="1"/>
</dbReference>
<dbReference type="STRING" id="99883.ENSTNIP00000009108"/>
<dbReference type="InterPro" id="IPR011989">
    <property type="entry name" value="ARM-like"/>
</dbReference>
<reference evidence="12" key="3">
    <citation type="submission" date="2025-09" db="UniProtKB">
        <authorList>
            <consortium name="Ensembl"/>
        </authorList>
    </citation>
    <scope>IDENTIFICATION</scope>
</reference>
<reference evidence="12" key="2">
    <citation type="submission" date="2025-08" db="UniProtKB">
        <authorList>
            <consortium name="Ensembl"/>
        </authorList>
    </citation>
    <scope>IDENTIFICATION</scope>
</reference>
<dbReference type="GO" id="GO:0005788">
    <property type="term" value="C:endoplasmic reticulum lumen"/>
    <property type="evidence" value="ECO:0007669"/>
    <property type="project" value="UniProtKB-SubCell"/>
</dbReference>
<evidence type="ECO:0000256" key="10">
    <source>
        <dbReference type="ARBA" id="ARBA00037748"/>
    </source>
</evidence>
<dbReference type="Proteomes" id="UP000007303">
    <property type="component" value="Unassembled WGS sequence"/>
</dbReference>
<dbReference type="GeneTree" id="ENSGT00940000153909"/>
<proteinExistence type="inferred from homology"/>
<evidence type="ECO:0000256" key="3">
    <source>
        <dbReference type="ARBA" id="ARBA00015352"/>
    </source>
</evidence>
<evidence type="ECO:0000256" key="9">
    <source>
        <dbReference type="ARBA" id="ARBA00023180"/>
    </source>
</evidence>
<dbReference type="Gene3D" id="1.25.10.10">
    <property type="entry name" value="Leucine-rich Repeat Variant"/>
    <property type="match status" value="1"/>
</dbReference>
<reference evidence="13" key="1">
    <citation type="journal article" date="2004" name="Nature">
        <title>Genome duplication in the teleost fish Tetraodon nigroviridis reveals the early vertebrate proto-karyotype.</title>
        <authorList>
            <person name="Jaillon O."/>
            <person name="Aury J.-M."/>
            <person name="Brunet F."/>
            <person name="Petit J.-L."/>
            <person name="Stange-Thomann N."/>
            <person name="Mauceli E."/>
            <person name="Bouneau L."/>
            <person name="Fischer C."/>
            <person name="Ozouf-Costaz C."/>
            <person name="Bernot A."/>
            <person name="Nicaud S."/>
            <person name="Jaffe D."/>
            <person name="Fisher S."/>
            <person name="Lutfalla G."/>
            <person name="Dossat C."/>
            <person name="Segurens B."/>
            <person name="Dasilva C."/>
            <person name="Salanoubat M."/>
            <person name="Levy M."/>
            <person name="Boudet N."/>
            <person name="Castellano S."/>
            <person name="Anthouard V."/>
            <person name="Jubin C."/>
            <person name="Castelli V."/>
            <person name="Katinka M."/>
            <person name="Vacherie B."/>
            <person name="Biemont C."/>
            <person name="Skalli Z."/>
            <person name="Cattolico L."/>
            <person name="Poulain J."/>
            <person name="De Berardinis V."/>
            <person name="Cruaud C."/>
            <person name="Duprat S."/>
            <person name="Brottier P."/>
            <person name="Coutanceau J.-P."/>
            <person name="Gouzy J."/>
            <person name="Parra G."/>
            <person name="Lardier G."/>
            <person name="Chapple C."/>
            <person name="McKernan K.J."/>
            <person name="McEwan P."/>
            <person name="Bosak S."/>
            <person name="Kellis M."/>
            <person name="Volff J.-N."/>
            <person name="Guigo R."/>
            <person name="Zody M.C."/>
            <person name="Mesirov J."/>
            <person name="Lindblad-Toh K."/>
            <person name="Birren B."/>
            <person name="Nusbaum C."/>
            <person name="Kahn D."/>
            <person name="Robinson-Rechavi M."/>
            <person name="Laudet V."/>
            <person name="Schachter V."/>
            <person name="Quetier F."/>
            <person name="Saurin W."/>
            <person name="Scarpelli C."/>
            <person name="Wincker P."/>
            <person name="Lander E.S."/>
            <person name="Weissenbach J."/>
            <person name="Roest Crollius H."/>
        </authorList>
    </citation>
    <scope>NUCLEOTIDE SEQUENCE [LARGE SCALE GENOMIC DNA]</scope>
</reference>
<comment type="similarity">
    <text evidence="2">Belongs to the SIL1 family.</text>
</comment>
<keyword evidence="7" id="KW-0653">Protein transport</keyword>
<evidence type="ECO:0000256" key="8">
    <source>
        <dbReference type="ARBA" id="ARBA00023010"/>
    </source>
</evidence>
<dbReference type="InParanoid" id="H3CLH9"/>
<keyword evidence="4" id="KW-0813">Transport</keyword>
<feature type="region of interest" description="Disordered" evidence="11">
    <location>
        <begin position="77"/>
        <end position="96"/>
    </location>
</feature>
<dbReference type="SUPFAM" id="SSF48371">
    <property type="entry name" value="ARM repeat"/>
    <property type="match status" value="1"/>
</dbReference>
<dbReference type="Ensembl" id="ENSTNIT00000009279.1">
    <property type="protein sequence ID" value="ENSTNIP00000009108.1"/>
    <property type="gene ID" value="ENSTNIG00000006347.1"/>
</dbReference>
<organism evidence="12 13">
    <name type="scientific">Tetraodon nigroviridis</name>
    <name type="common">Spotted green pufferfish</name>
    <name type="synonym">Chelonodon nigroviridis</name>
    <dbReference type="NCBI Taxonomy" id="99883"/>
    <lineage>
        <taxon>Eukaryota</taxon>
        <taxon>Metazoa</taxon>
        <taxon>Chordata</taxon>
        <taxon>Craniata</taxon>
        <taxon>Vertebrata</taxon>
        <taxon>Euteleostomi</taxon>
        <taxon>Actinopterygii</taxon>
        <taxon>Neopterygii</taxon>
        <taxon>Teleostei</taxon>
        <taxon>Neoteleostei</taxon>
        <taxon>Acanthomorphata</taxon>
        <taxon>Eupercaria</taxon>
        <taxon>Tetraodontiformes</taxon>
        <taxon>Tetradontoidea</taxon>
        <taxon>Tetraodontidae</taxon>
        <taxon>Tetraodon</taxon>
    </lineage>
</organism>
<evidence type="ECO:0000256" key="5">
    <source>
        <dbReference type="ARBA" id="ARBA00022729"/>
    </source>
</evidence>
<evidence type="ECO:0000256" key="1">
    <source>
        <dbReference type="ARBA" id="ARBA00004319"/>
    </source>
</evidence>
<dbReference type="FunCoup" id="H3CLH9">
    <property type="interactions" value="792"/>
</dbReference>
<comment type="subcellular location">
    <subcellularLocation>
        <location evidence="1">Endoplasmic reticulum lumen</location>
    </subcellularLocation>
</comment>
<feature type="compositionally biased region" description="Acidic residues" evidence="11">
    <location>
        <begin position="15"/>
        <end position="24"/>
    </location>
</feature>
<dbReference type="GO" id="GO:0015031">
    <property type="term" value="P:protein transport"/>
    <property type="evidence" value="ECO:0007669"/>
    <property type="project" value="UniProtKB-KW"/>
</dbReference>
<keyword evidence="6" id="KW-0256">Endoplasmic reticulum</keyword>
<protein>
    <recommendedName>
        <fullName evidence="3">Nucleotide exchange factor SIL1</fullName>
    </recommendedName>
</protein>
<evidence type="ECO:0000256" key="2">
    <source>
        <dbReference type="ARBA" id="ARBA00010588"/>
    </source>
</evidence>
<name>H3CLH9_TETNG</name>
<evidence type="ECO:0000256" key="6">
    <source>
        <dbReference type="ARBA" id="ARBA00022824"/>
    </source>
</evidence>
<evidence type="ECO:0000313" key="13">
    <source>
        <dbReference type="Proteomes" id="UP000007303"/>
    </source>
</evidence>
<dbReference type="InterPro" id="IPR050693">
    <property type="entry name" value="Hsp70_NEF-Inhibitors"/>
</dbReference>
<evidence type="ECO:0000256" key="11">
    <source>
        <dbReference type="SAM" id="MobiDB-lite"/>
    </source>
</evidence>